<dbReference type="EMBL" id="KL402841">
    <property type="protein sequence ID" value="KEH16687.1"/>
    <property type="molecule type" value="Genomic_DNA"/>
</dbReference>
<dbReference type="Proteomes" id="UP000002051">
    <property type="component" value="Unassembled WGS sequence"/>
</dbReference>
<dbReference type="EnsemblPlants" id="KEH16687">
    <property type="protein sequence ID" value="KEH16687"/>
    <property type="gene ID" value="MTR_0116s0130"/>
</dbReference>
<protein>
    <recommendedName>
        <fullName evidence="4">Chromo domain-containing protein</fullName>
    </recommendedName>
</protein>
<organism evidence="1 3">
    <name type="scientific">Medicago truncatula</name>
    <name type="common">Barrel medic</name>
    <name type="synonym">Medicago tribuloides</name>
    <dbReference type="NCBI Taxonomy" id="3880"/>
    <lineage>
        <taxon>Eukaryota</taxon>
        <taxon>Viridiplantae</taxon>
        <taxon>Streptophyta</taxon>
        <taxon>Embryophyta</taxon>
        <taxon>Tracheophyta</taxon>
        <taxon>Spermatophyta</taxon>
        <taxon>Magnoliopsida</taxon>
        <taxon>eudicotyledons</taxon>
        <taxon>Gunneridae</taxon>
        <taxon>Pentapetalae</taxon>
        <taxon>rosids</taxon>
        <taxon>fabids</taxon>
        <taxon>Fabales</taxon>
        <taxon>Fabaceae</taxon>
        <taxon>Papilionoideae</taxon>
        <taxon>50 kb inversion clade</taxon>
        <taxon>NPAAA clade</taxon>
        <taxon>Hologalegina</taxon>
        <taxon>IRL clade</taxon>
        <taxon>Trifolieae</taxon>
        <taxon>Medicago</taxon>
    </lineage>
</organism>
<sequence>MGSLLWVTVLGDTEAVFDEDDIPTTFEKTEVRIEHRKVKRFRGKEIVLVKVIWIGPTGASATWESESRMKV</sequence>
<keyword evidence="3" id="KW-1185">Reference proteome</keyword>
<evidence type="ECO:0000313" key="1">
    <source>
        <dbReference type="EMBL" id="KEH16687.1"/>
    </source>
</evidence>
<evidence type="ECO:0000313" key="2">
    <source>
        <dbReference type="EnsemblPlants" id="KEH16687"/>
    </source>
</evidence>
<reference evidence="1 3" key="2">
    <citation type="journal article" date="2014" name="BMC Genomics">
        <title>An improved genome release (version Mt4.0) for the model legume Medicago truncatula.</title>
        <authorList>
            <person name="Tang H."/>
            <person name="Krishnakumar V."/>
            <person name="Bidwell S."/>
            <person name="Rosen B."/>
            <person name="Chan A."/>
            <person name="Zhou S."/>
            <person name="Gentzbittel L."/>
            <person name="Childs K.L."/>
            <person name="Yandell M."/>
            <person name="Gundlach H."/>
            <person name="Mayer K.F."/>
            <person name="Schwartz D.C."/>
            <person name="Town C.D."/>
        </authorList>
    </citation>
    <scope>GENOME REANNOTATION</scope>
    <source>
        <strain evidence="1">A17</strain>
        <strain evidence="2 3">cv. Jemalong A17</strain>
    </source>
</reference>
<reference evidence="1 3" key="1">
    <citation type="journal article" date="2011" name="Nature">
        <title>The Medicago genome provides insight into the evolution of rhizobial symbioses.</title>
        <authorList>
            <person name="Young N.D."/>
            <person name="Debelle F."/>
            <person name="Oldroyd G.E."/>
            <person name="Geurts R."/>
            <person name="Cannon S.B."/>
            <person name="Udvardi M.K."/>
            <person name="Benedito V.A."/>
            <person name="Mayer K.F."/>
            <person name="Gouzy J."/>
            <person name="Schoof H."/>
            <person name="Van de Peer Y."/>
            <person name="Proost S."/>
            <person name="Cook D.R."/>
            <person name="Meyers B.C."/>
            <person name="Spannagl M."/>
            <person name="Cheung F."/>
            <person name="De Mita S."/>
            <person name="Krishnakumar V."/>
            <person name="Gundlach H."/>
            <person name="Zhou S."/>
            <person name="Mudge J."/>
            <person name="Bharti A.K."/>
            <person name="Murray J.D."/>
            <person name="Naoumkina M.A."/>
            <person name="Rosen B."/>
            <person name="Silverstein K.A."/>
            <person name="Tang H."/>
            <person name="Rombauts S."/>
            <person name="Zhao P.X."/>
            <person name="Zhou P."/>
            <person name="Barbe V."/>
            <person name="Bardou P."/>
            <person name="Bechner M."/>
            <person name="Bellec A."/>
            <person name="Berger A."/>
            <person name="Berges H."/>
            <person name="Bidwell S."/>
            <person name="Bisseling T."/>
            <person name="Choisne N."/>
            <person name="Couloux A."/>
            <person name="Denny R."/>
            <person name="Deshpande S."/>
            <person name="Dai X."/>
            <person name="Doyle J.J."/>
            <person name="Dudez A.M."/>
            <person name="Farmer A.D."/>
            <person name="Fouteau S."/>
            <person name="Franken C."/>
            <person name="Gibelin C."/>
            <person name="Gish J."/>
            <person name="Goldstein S."/>
            <person name="Gonzalez A.J."/>
            <person name="Green P.J."/>
            <person name="Hallab A."/>
            <person name="Hartog M."/>
            <person name="Hua A."/>
            <person name="Humphray S.J."/>
            <person name="Jeong D.H."/>
            <person name="Jing Y."/>
            <person name="Jocker A."/>
            <person name="Kenton S.M."/>
            <person name="Kim D.J."/>
            <person name="Klee K."/>
            <person name="Lai H."/>
            <person name="Lang C."/>
            <person name="Lin S."/>
            <person name="Macmil S.L."/>
            <person name="Magdelenat G."/>
            <person name="Matthews L."/>
            <person name="McCorrison J."/>
            <person name="Monaghan E.L."/>
            <person name="Mun J.H."/>
            <person name="Najar F.Z."/>
            <person name="Nicholson C."/>
            <person name="Noirot C."/>
            <person name="O'Bleness M."/>
            <person name="Paule C.R."/>
            <person name="Poulain J."/>
            <person name="Prion F."/>
            <person name="Qin B."/>
            <person name="Qu C."/>
            <person name="Retzel E.F."/>
            <person name="Riddle C."/>
            <person name="Sallet E."/>
            <person name="Samain S."/>
            <person name="Samson N."/>
            <person name="Sanders I."/>
            <person name="Saurat O."/>
            <person name="Scarpelli C."/>
            <person name="Schiex T."/>
            <person name="Segurens B."/>
            <person name="Severin A.J."/>
            <person name="Sherrier D.J."/>
            <person name="Shi R."/>
            <person name="Sims S."/>
            <person name="Singer S.R."/>
            <person name="Sinharoy S."/>
            <person name="Sterck L."/>
            <person name="Viollet A."/>
            <person name="Wang B.B."/>
            <person name="Wang K."/>
            <person name="Wang M."/>
            <person name="Wang X."/>
            <person name="Warfsmann J."/>
            <person name="Weissenbach J."/>
            <person name="White D.D."/>
            <person name="White J.D."/>
            <person name="Wiley G.B."/>
            <person name="Wincker P."/>
            <person name="Xing Y."/>
            <person name="Yang L."/>
            <person name="Yao Z."/>
            <person name="Ying F."/>
            <person name="Zhai J."/>
            <person name="Zhou L."/>
            <person name="Zuber A."/>
            <person name="Denarie J."/>
            <person name="Dixon R.A."/>
            <person name="May G.D."/>
            <person name="Schwartz D.C."/>
            <person name="Rogers J."/>
            <person name="Quetier F."/>
            <person name="Town C.D."/>
            <person name="Roe B.A."/>
        </authorList>
    </citation>
    <scope>NUCLEOTIDE SEQUENCE [LARGE SCALE GENOMIC DNA]</scope>
    <source>
        <strain evidence="1">A17</strain>
        <strain evidence="2 3">cv. Jemalong A17</strain>
    </source>
</reference>
<gene>
    <name evidence="1" type="ORF">MTR_0116s0130</name>
</gene>
<dbReference type="HOGENOM" id="CLU_2743904_0_0_1"/>
<reference evidence="2" key="3">
    <citation type="submission" date="2015-06" db="UniProtKB">
        <authorList>
            <consortium name="EnsemblPlants"/>
        </authorList>
    </citation>
    <scope>IDENTIFICATION</scope>
    <source>
        <strain evidence="2">cv. Jemalong A17</strain>
    </source>
</reference>
<evidence type="ECO:0008006" key="4">
    <source>
        <dbReference type="Google" id="ProtNLM"/>
    </source>
</evidence>
<accession>A0A072TH26</accession>
<evidence type="ECO:0000313" key="3">
    <source>
        <dbReference type="Proteomes" id="UP000002051"/>
    </source>
</evidence>
<dbReference type="AlphaFoldDB" id="A0A072TH26"/>
<name>A0A072TH26_MEDTR</name>
<proteinExistence type="predicted"/>